<gene>
    <name evidence="1" type="ORF">HHI36_014847</name>
</gene>
<evidence type="ECO:0000313" key="1">
    <source>
        <dbReference type="EMBL" id="KAL3273401.1"/>
    </source>
</evidence>
<sequence length="149" mass="17012">MGGMDLADMLIALYRSPYKSKRWYMGIFTQLVDICINNGWLLYRRQMDAMGQPKHVKLKKFKTEIAIFPIKAKNSENQVSPMTNLSKKSKCLLPPGQAMTSGTTMLVISQYLWRKAVANYAQTVKLLFFVSGNNTRNFSRSLTKETFIG</sequence>
<comment type="caution">
    <text evidence="1">The sequence shown here is derived from an EMBL/GenBank/DDBJ whole genome shotgun (WGS) entry which is preliminary data.</text>
</comment>
<accession>A0ABD2N516</accession>
<organism evidence="1 2">
    <name type="scientific">Cryptolaemus montrouzieri</name>
    <dbReference type="NCBI Taxonomy" id="559131"/>
    <lineage>
        <taxon>Eukaryota</taxon>
        <taxon>Metazoa</taxon>
        <taxon>Ecdysozoa</taxon>
        <taxon>Arthropoda</taxon>
        <taxon>Hexapoda</taxon>
        <taxon>Insecta</taxon>
        <taxon>Pterygota</taxon>
        <taxon>Neoptera</taxon>
        <taxon>Endopterygota</taxon>
        <taxon>Coleoptera</taxon>
        <taxon>Polyphaga</taxon>
        <taxon>Cucujiformia</taxon>
        <taxon>Coccinelloidea</taxon>
        <taxon>Coccinellidae</taxon>
        <taxon>Scymninae</taxon>
        <taxon>Scymnini</taxon>
        <taxon>Cryptolaemus</taxon>
    </lineage>
</organism>
<dbReference type="Proteomes" id="UP001516400">
    <property type="component" value="Unassembled WGS sequence"/>
</dbReference>
<dbReference type="EMBL" id="JABFTP020000062">
    <property type="protein sequence ID" value="KAL3273401.1"/>
    <property type="molecule type" value="Genomic_DNA"/>
</dbReference>
<dbReference type="AlphaFoldDB" id="A0ABD2N516"/>
<name>A0ABD2N516_9CUCU</name>
<keyword evidence="2" id="KW-1185">Reference proteome</keyword>
<reference evidence="1 2" key="1">
    <citation type="journal article" date="2021" name="BMC Biol.">
        <title>Horizontally acquired antibacterial genes associated with adaptive radiation of ladybird beetles.</title>
        <authorList>
            <person name="Li H.S."/>
            <person name="Tang X.F."/>
            <person name="Huang Y.H."/>
            <person name="Xu Z.Y."/>
            <person name="Chen M.L."/>
            <person name="Du X.Y."/>
            <person name="Qiu B.Y."/>
            <person name="Chen P.T."/>
            <person name="Zhang W."/>
            <person name="Slipinski A."/>
            <person name="Escalona H.E."/>
            <person name="Waterhouse R.M."/>
            <person name="Zwick A."/>
            <person name="Pang H."/>
        </authorList>
    </citation>
    <scope>NUCLEOTIDE SEQUENCE [LARGE SCALE GENOMIC DNA]</scope>
    <source>
        <strain evidence="1">SYSU2018</strain>
    </source>
</reference>
<proteinExistence type="predicted"/>
<evidence type="ECO:0008006" key="3">
    <source>
        <dbReference type="Google" id="ProtNLM"/>
    </source>
</evidence>
<dbReference type="PANTHER" id="PTHR47272:SF1">
    <property type="entry name" value="PIGGYBAC TRANSPOSABLE ELEMENT-DERIVED PROTEIN 3-LIKE"/>
    <property type="match status" value="1"/>
</dbReference>
<dbReference type="PANTHER" id="PTHR47272">
    <property type="entry name" value="DDE_TNP_1_7 DOMAIN-CONTAINING PROTEIN"/>
    <property type="match status" value="1"/>
</dbReference>
<protein>
    <recommendedName>
        <fullName evidence="3">PiggyBac transposable element-derived protein domain-containing protein</fullName>
    </recommendedName>
</protein>
<evidence type="ECO:0000313" key="2">
    <source>
        <dbReference type="Proteomes" id="UP001516400"/>
    </source>
</evidence>